<dbReference type="Gene3D" id="3.10.450.50">
    <property type="match status" value="1"/>
</dbReference>
<dbReference type="AlphaFoldDB" id="A0A6J7MB68"/>
<gene>
    <name evidence="2" type="ORF">UFOPK2754_00377</name>
    <name evidence="3" type="ORF">UFOPK3139_00119</name>
    <name evidence="4" type="ORF">UFOPK3967_00176</name>
</gene>
<organism evidence="4">
    <name type="scientific">freshwater metagenome</name>
    <dbReference type="NCBI Taxonomy" id="449393"/>
    <lineage>
        <taxon>unclassified sequences</taxon>
        <taxon>metagenomes</taxon>
        <taxon>ecological metagenomes</taxon>
    </lineage>
</organism>
<dbReference type="InterPro" id="IPR037401">
    <property type="entry name" value="SnoaL-like"/>
</dbReference>
<protein>
    <submittedName>
        <fullName evidence="4">Unannotated protein</fullName>
    </submittedName>
</protein>
<dbReference type="InterPro" id="IPR032710">
    <property type="entry name" value="NTF2-like_dom_sf"/>
</dbReference>
<dbReference type="EMBL" id="CAEZYR010000008">
    <property type="protein sequence ID" value="CAB4729524.1"/>
    <property type="molecule type" value="Genomic_DNA"/>
</dbReference>
<reference evidence="4" key="1">
    <citation type="submission" date="2020-05" db="EMBL/GenBank/DDBJ databases">
        <authorList>
            <person name="Chiriac C."/>
            <person name="Salcher M."/>
            <person name="Ghai R."/>
            <person name="Kavagutti S V."/>
        </authorList>
    </citation>
    <scope>NUCLEOTIDE SEQUENCE</scope>
</reference>
<evidence type="ECO:0000259" key="1">
    <source>
        <dbReference type="Pfam" id="PF13577"/>
    </source>
</evidence>
<feature type="domain" description="SnoaL-like" evidence="1">
    <location>
        <begin position="11"/>
        <end position="136"/>
    </location>
</feature>
<dbReference type="Pfam" id="PF13577">
    <property type="entry name" value="SnoaL_4"/>
    <property type="match status" value="1"/>
</dbReference>
<dbReference type="EMBL" id="CAFBOS010000006">
    <property type="protein sequence ID" value="CAB4978096.1"/>
    <property type="molecule type" value="Genomic_DNA"/>
</dbReference>
<sequence length="179" mass="20435">MSDAPHSPIEALLAKDAITAIIHRVARGTDRLDHELIVSGYWPDGFDDHNSFRGGPVEFADWVLQVLPHFAATHHFLGQCSIDLALDDASAYVETYCSAHHVGKPDADGRQADMRMGLRYCDHFQRRAGEWRIARRVCAFDWAYWIEPATPWEFPNDFTVGHRSPDDISYRLRKQQRGS</sequence>
<evidence type="ECO:0000313" key="4">
    <source>
        <dbReference type="EMBL" id="CAB4978096.1"/>
    </source>
</evidence>
<evidence type="ECO:0000313" key="2">
    <source>
        <dbReference type="EMBL" id="CAB4729524.1"/>
    </source>
</evidence>
<evidence type="ECO:0000313" key="3">
    <source>
        <dbReference type="EMBL" id="CAB4812861.1"/>
    </source>
</evidence>
<name>A0A6J7MB68_9ZZZZ</name>
<accession>A0A6J7MB68</accession>
<dbReference type="SUPFAM" id="SSF54427">
    <property type="entry name" value="NTF2-like"/>
    <property type="match status" value="1"/>
</dbReference>
<dbReference type="EMBL" id="CAFABA010000003">
    <property type="protein sequence ID" value="CAB4812861.1"/>
    <property type="molecule type" value="Genomic_DNA"/>
</dbReference>
<proteinExistence type="predicted"/>